<dbReference type="Pfam" id="PF00404">
    <property type="entry name" value="Dockerin_1"/>
    <property type="match status" value="1"/>
</dbReference>
<sequence length="317" mass="34868">MLKKKRTFISKILLASMCVSIVPATVALAEENAVIQENVSNDIEVIPMFGEPQATTSLALKSNASTGYSWKYTVVQGDSIVESSKSYMPDDTSGTIDGSGGTDIWIFKSLKEGSTTLRFEYSRSWEKDEVETKEFVITVDSKMNTTVKETTKGTAQIQLKANPTTGCSWRYSVVQGESIEEASTLYVTDAVPADIDGSGGTDIWVFKGLKEGSTLLKFEYLQSWLENAFYTKYFNLAVDKDLNVTITEVAEPPKDGPSSQINYDINGDSKVSLIDLVLLKKYLLDNTVVINKDAADINRDGQINAIDVALLRKVLLT</sequence>
<dbReference type="PANTHER" id="PTHR36530">
    <property type="entry name" value="INHIBITOR OF CYSTEINE PEPTIDASE"/>
    <property type="match status" value="1"/>
</dbReference>
<dbReference type="CDD" id="cd14256">
    <property type="entry name" value="Dockerin_I"/>
    <property type="match status" value="1"/>
</dbReference>
<dbReference type="InterPro" id="IPR002105">
    <property type="entry name" value="Dockerin_1_rpt"/>
</dbReference>
<dbReference type="Pfam" id="PF09394">
    <property type="entry name" value="Inhibitor_I42"/>
    <property type="match status" value="2"/>
</dbReference>
<dbReference type="GO" id="GO:0000272">
    <property type="term" value="P:polysaccharide catabolic process"/>
    <property type="evidence" value="ECO:0007669"/>
    <property type="project" value="InterPro"/>
</dbReference>
<dbReference type="InterPro" id="IPR036331">
    <property type="entry name" value="Chagasin-like_sf"/>
</dbReference>
<dbReference type="SUPFAM" id="SSF63446">
    <property type="entry name" value="Type I dockerin domain"/>
    <property type="match status" value="1"/>
</dbReference>
<dbReference type="AlphaFoldDB" id="A0A173MZT6"/>
<feature type="signal peptide" evidence="3">
    <location>
        <begin position="1"/>
        <end position="29"/>
    </location>
</feature>
<evidence type="ECO:0000256" key="3">
    <source>
        <dbReference type="SAM" id="SignalP"/>
    </source>
</evidence>
<dbReference type="Gene3D" id="2.60.40.2020">
    <property type="match status" value="2"/>
</dbReference>
<keyword evidence="1" id="KW-0646">Protease inhibitor</keyword>
<dbReference type="InterPro" id="IPR018990">
    <property type="entry name" value="Prot_inh_I42_chagasin"/>
</dbReference>
<dbReference type="Gene3D" id="1.10.1330.10">
    <property type="entry name" value="Dockerin domain"/>
    <property type="match status" value="1"/>
</dbReference>
<evidence type="ECO:0000259" key="4">
    <source>
        <dbReference type="PROSITE" id="PS51766"/>
    </source>
</evidence>
<organism evidence="5">
    <name type="scientific">Clostridium cellulovorans</name>
    <dbReference type="NCBI Taxonomy" id="1493"/>
    <lineage>
        <taxon>Bacteria</taxon>
        <taxon>Bacillati</taxon>
        <taxon>Bacillota</taxon>
        <taxon>Clostridia</taxon>
        <taxon>Eubacteriales</taxon>
        <taxon>Clostridiaceae</taxon>
        <taxon>Clostridium</taxon>
    </lineage>
</organism>
<dbReference type="InterPro" id="IPR016134">
    <property type="entry name" value="Dockerin_dom"/>
</dbReference>
<dbReference type="PROSITE" id="PS51766">
    <property type="entry name" value="DOCKERIN"/>
    <property type="match status" value="1"/>
</dbReference>
<reference evidence="5" key="1">
    <citation type="submission" date="2009-04" db="EMBL/GenBank/DDBJ databases">
        <title>Clostridium cellulovorans cellulosomal and noncellulosomal genes.</title>
        <authorList>
            <person name="Tamaru Y."/>
        </authorList>
    </citation>
    <scope>NUCLEOTIDE SEQUENCE</scope>
</reference>
<gene>
    <name evidence="5" type="primary">Chag3</name>
</gene>
<name>A0A173MZT6_CLOCL</name>
<dbReference type="InterPro" id="IPR036439">
    <property type="entry name" value="Dockerin_dom_sf"/>
</dbReference>
<accession>A0A173MZT6</accession>
<dbReference type="PANTHER" id="PTHR36530:SF1">
    <property type="entry name" value="AMOEBIASIN-1"/>
    <property type="match status" value="1"/>
</dbReference>
<feature type="chain" id="PRO_5008010231" evidence="3">
    <location>
        <begin position="30"/>
        <end position="317"/>
    </location>
</feature>
<keyword evidence="3" id="KW-0732">Signal</keyword>
<evidence type="ECO:0000256" key="2">
    <source>
        <dbReference type="ARBA" id="ARBA00022704"/>
    </source>
</evidence>
<dbReference type="GO" id="GO:0004553">
    <property type="term" value="F:hydrolase activity, hydrolyzing O-glycosyl compounds"/>
    <property type="evidence" value="ECO:0007669"/>
    <property type="project" value="InterPro"/>
</dbReference>
<protein>
    <submittedName>
        <fullName evidence="5">Cell wall binding repeat domain protein</fullName>
    </submittedName>
</protein>
<dbReference type="GO" id="GO:0004869">
    <property type="term" value="F:cysteine-type endopeptidase inhibitor activity"/>
    <property type="evidence" value="ECO:0007669"/>
    <property type="project" value="UniProtKB-KW"/>
</dbReference>
<dbReference type="InterPro" id="IPR052781">
    <property type="entry name" value="Cys_protease_inhibitor_I42"/>
</dbReference>
<keyword evidence="2" id="KW-0789">Thiol protease inhibitor</keyword>
<evidence type="ECO:0000313" key="5">
    <source>
        <dbReference type="EMBL" id="BAV13056.1"/>
    </source>
</evidence>
<dbReference type="SUPFAM" id="SSF141066">
    <property type="entry name" value="ICP-like"/>
    <property type="match status" value="2"/>
</dbReference>
<dbReference type="EMBL" id="AB499157">
    <property type="protein sequence ID" value="BAV13056.1"/>
    <property type="molecule type" value="Genomic_DNA"/>
</dbReference>
<proteinExistence type="predicted"/>
<evidence type="ECO:0000256" key="1">
    <source>
        <dbReference type="ARBA" id="ARBA00022690"/>
    </source>
</evidence>
<dbReference type="PROSITE" id="PS00448">
    <property type="entry name" value="CLOS_CELLULOSOME_RPT"/>
    <property type="match status" value="1"/>
</dbReference>
<feature type="domain" description="Dockerin" evidence="4">
    <location>
        <begin position="258"/>
        <end position="317"/>
    </location>
</feature>